<gene>
    <name evidence="1" type="ORF">VSP9026_04464</name>
</gene>
<sequence length="175" mass="20807">MSDIEDQKVVVVVRFKGKIFWFRSDRDLWVLDVNKWRDEFIAHGYEVPEFQDDYRFGIRSVNQETAQQFLDSMFEFEVQRDELSIELANRFTTARSWWDVSDLFPIMFVNFDDCKVAGFYPDGTPMERYIPDGWEGEFIDFANDYPEEVFPTSEKFWVQGESDLLKLLNEKGASN</sequence>
<accession>A0A1N6MBD4</accession>
<dbReference type="Proteomes" id="UP000184774">
    <property type="component" value="Unassembled WGS sequence"/>
</dbReference>
<dbReference type="AlphaFoldDB" id="A0A1N6MBD4"/>
<protein>
    <recommendedName>
        <fullName evidence="3">Group-specific protein</fullName>
    </recommendedName>
</protein>
<name>A0A1N6MBD4_9VIBR</name>
<proteinExistence type="predicted"/>
<dbReference type="OrthoDB" id="7058913at2"/>
<dbReference type="RefSeq" id="WP_021021972.1">
    <property type="nucleotide sequence ID" value="NZ_AP024907.1"/>
</dbReference>
<evidence type="ECO:0000313" key="1">
    <source>
        <dbReference type="EMBL" id="SIO96660.1"/>
    </source>
</evidence>
<reference evidence="1 2" key="1">
    <citation type="submission" date="2016-12" db="EMBL/GenBank/DDBJ databases">
        <authorList>
            <person name="Song W.-J."/>
            <person name="Kurnit D.M."/>
        </authorList>
    </citation>
    <scope>NUCLEOTIDE SEQUENCE [LARGE SCALE GENOMIC DNA]</scope>
    <source>
        <strain evidence="1 2">CECT 9026</strain>
    </source>
</reference>
<organism evidence="1 2">
    <name type="scientific">Vibrio spartinae</name>
    <dbReference type="NCBI Taxonomy" id="1918945"/>
    <lineage>
        <taxon>Bacteria</taxon>
        <taxon>Pseudomonadati</taxon>
        <taxon>Pseudomonadota</taxon>
        <taxon>Gammaproteobacteria</taxon>
        <taxon>Vibrionales</taxon>
        <taxon>Vibrionaceae</taxon>
        <taxon>Vibrio</taxon>
    </lineage>
</organism>
<evidence type="ECO:0000313" key="2">
    <source>
        <dbReference type="Proteomes" id="UP000184774"/>
    </source>
</evidence>
<dbReference type="EMBL" id="FSSB01000038">
    <property type="protein sequence ID" value="SIO96660.1"/>
    <property type="molecule type" value="Genomic_DNA"/>
</dbReference>
<evidence type="ECO:0008006" key="3">
    <source>
        <dbReference type="Google" id="ProtNLM"/>
    </source>
</evidence>